<evidence type="ECO:0000313" key="2">
    <source>
        <dbReference type="Proteomes" id="UP000772618"/>
    </source>
</evidence>
<evidence type="ECO:0000313" key="1">
    <source>
        <dbReference type="EMBL" id="MBT1705693.1"/>
    </source>
</evidence>
<sequence length="361" mass="39327">MIRKSSLVCGIIAVSCLSFLNSCNDDDEPPKAGVSFELKEQEVTESDGTVESIHPELAEDIGVGRVIEAKLVFDRELAREAVIKFDIDGTARENASASAQELNDFEIEETGNNVTVNGSSITVAKGAKEASFSIRIFEDFTTEFEEDSPTNDDGVPYETVVITLESVTSGPVTLGEQVEHTVKILEDDAFVFLEWDGTDATSDMNLYIYLNNRMFNWSDNTEGNFEGAIIPAGFTNGTFGMSYVYKSGSDSENLDFAVGVLNLGGSITKTDGTQAAEFVFESTYTPANINSAVINTESSTVSTKIVQTMVKEGLNYKSLSEIEVPQTSSRIKSKQSLSKAVLLERIKSLNKNSLRSPLRLN</sequence>
<organism evidence="1 2">
    <name type="scientific">Chryseosolibacter indicus</name>
    <dbReference type="NCBI Taxonomy" id="2782351"/>
    <lineage>
        <taxon>Bacteria</taxon>
        <taxon>Pseudomonadati</taxon>
        <taxon>Bacteroidota</taxon>
        <taxon>Cytophagia</taxon>
        <taxon>Cytophagales</taxon>
        <taxon>Chryseotaleaceae</taxon>
        <taxon>Chryseosolibacter</taxon>
    </lineage>
</organism>
<gene>
    <name evidence="1" type="ORF">KK060_20550</name>
</gene>
<dbReference type="RefSeq" id="WP_254155722.1">
    <property type="nucleotide sequence ID" value="NZ_JAHESD010000064.1"/>
</dbReference>
<keyword evidence="2" id="KW-1185">Reference proteome</keyword>
<dbReference type="PROSITE" id="PS51257">
    <property type="entry name" value="PROKAR_LIPOPROTEIN"/>
    <property type="match status" value="1"/>
</dbReference>
<dbReference type="EMBL" id="JAHESD010000064">
    <property type="protein sequence ID" value="MBT1705693.1"/>
    <property type="molecule type" value="Genomic_DNA"/>
</dbReference>
<name>A0ABS5VW95_9BACT</name>
<protein>
    <recommendedName>
        <fullName evidence="3">Calx-beta domain-containing protein</fullName>
    </recommendedName>
</protein>
<accession>A0ABS5VW95</accession>
<evidence type="ECO:0008006" key="3">
    <source>
        <dbReference type="Google" id="ProtNLM"/>
    </source>
</evidence>
<reference evidence="1 2" key="1">
    <citation type="submission" date="2021-05" db="EMBL/GenBank/DDBJ databases">
        <title>A Polyphasic approach of four new species of the genus Ohtaekwangia: Ohtaekwangia histidinii sp. nov., Ohtaekwangia cretensis sp. nov., Ohtaekwangia indiensis sp. nov., Ohtaekwangia reichenbachii sp. nov. from diverse environment.</title>
        <authorList>
            <person name="Octaviana S."/>
        </authorList>
    </citation>
    <scope>NUCLEOTIDE SEQUENCE [LARGE SCALE GENOMIC DNA]</scope>
    <source>
        <strain evidence="1 2">PWU20</strain>
    </source>
</reference>
<dbReference type="Proteomes" id="UP000772618">
    <property type="component" value="Unassembled WGS sequence"/>
</dbReference>
<comment type="caution">
    <text evidence="1">The sequence shown here is derived from an EMBL/GenBank/DDBJ whole genome shotgun (WGS) entry which is preliminary data.</text>
</comment>
<proteinExistence type="predicted"/>